<dbReference type="InterPro" id="IPR001461">
    <property type="entry name" value="Aspartic_peptidase_A1"/>
</dbReference>
<dbReference type="EMBL" id="KN832587">
    <property type="protein sequence ID" value="KII83036.1"/>
    <property type="molecule type" value="Genomic_DNA"/>
</dbReference>
<evidence type="ECO:0000256" key="1">
    <source>
        <dbReference type="ARBA" id="ARBA00007447"/>
    </source>
</evidence>
<dbReference type="InterPro" id="IPR033121">
    <property type="entry name" value="PEPTIDASE_A1"/>
</dbReference>
<dbReference type="PROSITE" id="PS51767">
    <property type="entry name" value="PEPTIDASE_A1"/>
    <property type="match status" value="1"/>
</dbReference>
<dbReference type="AlphaFoldDB" id="A0A0C9SK33"/>
<feature type="non-terminal residue" evidence="3">
    <location>
        <position position="340"/>
    </location>
</feature>
<dbReference type="GO" id="GO:0004190">
    <property type="term" value="F:aspartic-type endopeptidase activity"/>
    <property type="evidence" value="ECO:0007669"/>
    <property type="project" value="InterPro"/>
</dbReference>
<dbReference type="Proteomes" id="UP000053263">
    <property type="component" value="Unassembled WGS sequence"/>
</dbReference>
<feature type="domain" description="Peptidase A1" evidence="2">
    <location>
        <begin position="1"/>
        <end position="112"/>
    </location>
</feature>
<dbReference type="Gene3D" id="2.40.70.10">
    <property type="entry name" value="Acid Proteases"/>
    <property type="match status" value="2"/>
</dbReference>
<gene>
    <name evidence="3" type="ORF">PLICRDRAFT_180803</name>
</gene>
<evidence type="ECO:0000259" key="2">
    <source>
        <dbReference type="PROSITE" id="PS51767"/>
    </source>
</evidence>
<dbReference type="SUPFAM" id="SSF50630">
    <property type="entry name" value="Acid proteases"/>
    <property type="match status" value="2"/>
</dbReference>
<name>A0A0C9SK33_PLICR</name>
<accession>A0A0C9SK33</accession>
<sequence length="340" mass="34909">LVKDILVAVSSSYAAATSPSAPATLPCSAPHSLAFEIGGKLFPVDPRDFVDWYKVGDATTCLADKVVSTDPPAVGSLFSWSLGDPFLKSNLVAFYYGNLTHPSVDPPRIGFLSTVPSNAADLLTEAVQEAQQNGSGLEYILVAVSSSYAAATSPSAPATLPCSAPHSLAFEIGGKLFPVDPRDFVDWYKVGDATTCLADKVVSTDPPAVGSLFSWSLGDPFLKSNLVAFYYGNLTHPSVDPPRIGFLSTVPSNAADLLTEAVQEAQQNGSGLESTVQAAPTNAASTTITIAADPTATSTSASSSSGTAAGAQAQTSSGSSSYLVSTLGLWIAVAASFILS</sequence>
<dbReference type="InterPro" id="IPR021109">
    <property type="entry name" value="Peptidase_aspartic_dom_sf"/>
</dbReference>
<protein>
    <recommendedName>
        <fullName evidence="2">Peptidase A1 domain-containing protein</fullName>
    </recommendedName>
</protein>
<proteinExistence type="inferred from homology"/>
<evidence type="ECO:0000313" key="3">
    <source>
        <dbReference type="EMBL" id="KII83036.1"/>
    </source>
</evidence>
<dbReference type="PANTHER" id="PTHR47966">
    <property type="entry name" value="BETA-SITE APP-CLEAVING ENZYME, ISOFORM A-RELATED"/>
    <property type="match status" value="1"/>
</dbReference>
<dbReference type="OrthoDB" id="3089at2759"/>
<dbReference type="PANTHER" id="PTHR47966:SF51">
    <property type="entry name" value="BETA-SITE APP-CLEAVING ENZYME, ISOFORM A-RELATED"/>
    <property type="match status" value="1"/>
</dbReference>
<evidence type="ECO:0000313" key="4">
    <source>
        <dbReference type="Proteomes" id="UP000053263"/>
    </source>
</evidence>
<organism evidence="3 4">
    <name type="scientific">Plicaturopsis crispa FD-325 SS-3</name>
    <dbReference type="NCBI Taxonomy" id="944288"/>
    <lineage>
        <taxon>Eukaryota</taxon>
        <taxon>Fungi</taxon>
        <taxon>Dikarya</taxon>
        <taxon>Basidiomycota</taxon>
        <taxon>Agaricomycotina</taxon>
        <taxon>Agaricomycetes</taxon>
        <taxon>Agaricomycetidae</taxon>
        <taxon>Amylocorticiales</taxon>
        <taxon>Amylocorticiaceae</taxon>
        <taxon>Plicatura</taxon>
        <taxon>Plicaturopsis crispa</taxon>
    </lineage>
</organism>
<comment type="similarity">
    <text evidence="1">Belongs to the peptidase A1 family.</text>
</comment>
<reference evidence="3 4" key="1">
    <citation type="submission" date="2014-06" db="EMBL/GenBank/DDBJ databases">
        <title>Evolutionary Origins and Diversification of the Mycorrhizal Mutualists.</title>
        <authorList>
            <consortium name="DOE Joint Genome Institute"/>
            <consortium name="Mycorrhizal Genomics Consortium"/>
            <person name="Kohler A."/>
            <person name="Kuo A."/>
            <person name="Nagy L.G."/>
            <person name="Floudas D."/>
            <person name="Copeland A."/>
            <person name="Barry K.W."/>
            <person name="Cichocki N."/>
            <person name="Veneault-Fourrey C."/>
            <person name="LaButti K."/>
            <person name="Lindquist E.A."/>
            <person name="Lipzen A."/>
            <person name="Lundell T."/>
            <person name="Morin E."/>
            <person name="Murat C."/>
            <person name="Riley R."/>
            <person name="Ohm R."/>
            <person name="Sun H."/>
            <person name="Tunlid A."/>
            <person name="Henrissat B."/>
            <person name="Grigoriev I.V."/>
            <person name="Hibbett D.S."/>
            <person name="Martin F."/>
        </authorList>
    </citation>
    <scope>NUCLEOTIDE SEQUENCE [LARGE SCALE GENOMIC DNA]</scope>
    <source>
        <strain evidence="3 4">FD-325 SS-3</strain>
    </source>
</reference>
<keyword evidence="4" id="KW-1185">Reference proteome</keyword>
<dbReference type="GO" id="GO:0006508">
    <property type="term" value="P:proteolysis"/>
    <property type="evidence" value="ECO:0007669"/>
    <property type="project" value="InterPro"/>
</dbReference>
<dbReference type="HOGENOM" id="CLU_817746_0_0_1"/>